<dbReference type="SUPFAM" id="SSF47598">
    <property type="entry name" value="Ribbon-helix-helix"/>
    <property type="match status" value="1"/>
</dbReference>
<evidence type="ECO:0000259" key="2">
    <source>
        <dbReference type="Pfam" id="PF01402"/>
    </source>
</evidence>
<accession>A0ABR5EYY4</accession>
<dbReference type="InterPro" id="IPR002145">
    <property type="entry name" value="CopG"/>
</dbReference>
<keyword evidence="4" id="KW-1185">Reference proteome</keyword>
<protein>
    <recommendedName>
        <fullName evidence="2">Ribbon-helix-helix protein CopG domain-containing protein</fullName>
    </recommendedName>
</protein>
<dbReference type="InterPro" id="IPR010985">
    <property type="entry name" value="Ribbon_hlx_hlx"/>
</dbReference>
<sequence>MTGRATRARRDAVRAEHTAEEAEAAEVEALENEQIVVSVRVPASLAETLKARAAVEHIPTSALIRRILTRAVHDPELPVLTVDQVEEVARRIFRESA</sequence>
<name>A0ABR5EYY4_9ACTN</name>
<feature type="compositionally biased region" description="Basic and acidic residues" evidence="1">
    <location>
        <begin position="8"/>
        <end position="20"/>
    </location>
</feature>
<organism evidence="3 4">
    <name type="scientific">Protofrankia coriariae</name>
    <dbReference type="NCBI Taxonomy" id="1562887"/>
    <lineage>
        <taxon>Bacteria</taxon>
        <taxon>Bacillati</taxon>
        <taxon>Actinomycetota</taxon>
        <taxon>Actinomycetes</taxon>
        <taxon>Frankiales</taxon>
        <taxon>Frankiaceae</taxon>
        <taxon>Protofrankia</taxon>
    </lineage>
</organism>
<evidence type="ECO:0000256" key="1">
    <source>
        <dbReference type="SAM" id="MobiDB-lite"/>
    </source>
</evidence>
<gene>
    <name evidence="3" type="ORF">FrCorBMG51_23330</name>
</gene>
<feature type="region of interest" description="Disordered" evidence="1">
    <location>
        <begin position="1"/>
        <end position="26"/>
    </location>
</feature>
<evidence type="ECO:0000313" key="4">
    <source>
        <dbReference type="Proteomes" id="UP000035425"/>
    </source>
</evidence>
<reference evidence="3 4" key="1">
    <citation type="submission" date="2014-12" db="EMBL/GenBank/DDBJ databases">
        <title>Frankia sp. BMG5.1 draft genome.</title>
        <authorList>
            <person name="Gtari M."/>
            <person name="Ghodhbane-Gtari F."/>
            <person name="Nouioui I."/>
            <person name="Ktari A."/>
            <person name="Hezbri K."/>
            <person name="Mimouni W."/>
            <person name="Sbissi I."/>
            <person name="Ayari A."/>
            <person name="Yamanaka T."/>
            <person name="Normand P."/>
            <person name="Tisa L.S."/>
            <person name="Boudabous A."/>
        </authorList>
    </citation>
    <scope>NUCLEOTIDE SEQUENCE [LARGE SCALE GENOMIC DNA]</scope>
    <source>
        <strain evidence="3 4">BMG5.1</strain>
    </source>
</reference>
<feature type="domain" description="Ribbon-helix-helix protein CopG" evidence="2">
    <location>
        <begin position="36"/>
        <end position="71"/>
    </location>
</feature>
<dbReference type="EMBL" id="JWIO01000067">
    <property type="protein sequence ID" value="KLL09675.1"/>
    <property type="molecule type" value="Genomic_DNA"/>
</dbReference>
<comment type="caution">
    <text evidence="3">The sequence shown here is derived from an EMBL/GenBank/DDBJ whole genome shotgun (WGS) entry which is preliminary data.</text>
</comment>
<evidence type="ECO:0000313" key="3">
    <source>
        <dbReference type="EMBL" id="KLL09675.1"/>
    </source>
</evidence>
<dbReference type="Pfam" id="PF01402">
    <property type="entry name" value="RHH_1"/>
    <property type="match status" value="1"/>
</dbReference>
<dbReference type="RefSeq" id="WP_047225142.1">
    <property type="nucleotide sequence ID" value="NZ_JWIO01000067.1"/>
</dbReference>
<proteinExistence type="predicted"/>
<dbReference type="Proteomes" id="UP000035425">
    <property type="component" value="Unassembled WGS sequence"/>
</dbReference>